<accession>A0A8S4JHV3</accession>
<comment type="caution">
    <text evidence="1">The sequence shown here is derived from an EMBL/GenBank/DDBJ whole genome shotgun (WGS) entry which is preliminary data.</text>
</comment>
<protein>
    <submittedName>
        <fullName evidence="1">(lesser marbled fritillary) hypothetical protein</fullName>
    </submittedName>
</protein>
<reference evidence="1" key="1">
    <citation type="submission" date="2021-12" db="EMBL/GenBank/DDBJ databases">
        <authorList>
            <person name="Martin H S."/>
        </authorList>
    </citation>
    <scope>NUCLEOTIDE SEQUENCE</scope>
</reference>
<dbReference type="AlphaFoldDB" id="A0A8S4JHV3"/>
<gene>
    <name evidence="1" type="ORF">BINO364_LOCUS16810</name>
</gene>
<evidence type="ECO:0000313" key="1">
    <source>
        <dbReference type="EMBL" id="CAH0732060.1"/>
    </source>
</evidence>
<evidence type="ECO:0000313" key="2">
    <source>
        <dbReference type="Proteomes" id="UP000838878"/>
    </source>
</evidence>
<sequence>MTKGFKTKEKNNRPRAYLGEENDSEKAISFIASQAYTAATYQNEIEFVIDSGASNHMISIEYEKYMTDIQEIQEIKVLVANGNMLSAKRK</sequence>
<feature type="non-terminal residue" evidence="1">
    <location>
        <position position="1"/>
    </location>
</feature>
<organism evidence="1 2">
    <name type="scientific">Brenthis ino</name>
    <name type="common">lesser marbled fritillary</name>
    <dbReference type="NCBI Taxonomy" id="405034"/>
    <lineage>
        <taxon>Eukaryota</taxon>
        <taxon>Metazoa</taxon>
        <taxon>Ecdysozoa</taxon>
        <taxon>Arthropoda</taxon>
        <taxon>Hexapoda</taxon>
        <taxon>Insecta</taxon>
        <taxon>Pterygota</taxon>
        <taxon>Neoptera</taxon>
        <taxon>Endopterygota</taxon>
        <taxon>Lepidoptera</taxon>
        <taxon>Glossata</taxon>
        <taxon>Ditrysia</taxon>
        <taxon>Papilionoidea</taxon>
        <taxon>Nymphalidae</taxon>
        <taxon>Heliconiinae</taxon>
        <taxon>Argynnini</taxon>
        <taxon>Brenthis</taxon>
    </lineage>
</organism>
<keyword evidence="2" id="KW-1185">Reference proteome</keyword>
<dbReference type="Proteomes" id="UP000838878">
    <property type="component" value="Unassembled WGS sequence"/>
</dbReference>
<dbReference type="EMBL" id="CAKLHF010000010">
    <property type="protein sequence ID" value="CAH0732060.1"/>
    <property type="molecule type" value="Genomic_DNA"/>
</dbReference>
<dbReference type="OrthoDB" id="6905421at2759"/>
<name>A0A8S4JHV3_9NEOP</name>
<proteinExistence type="predicted"/>